<dbReference type="InterPro" id="IPR000014">
    <property type="entry name" value="PAS"/>
</dbReference>
<evidence type="ECO:0000259" key="2">
    <source>
        <dbReference type="PROSITE" id="PS50112"/>
    </source>
</evidence>
<keyword evidence="7" id="KW-1185">Reference proteome</keyword>
<evidence type="ECO:0000256" key="1">
    <source>
        <dbReference type="PROSITE-ProRule" id="PRU00244"/>
    </source>
</evidence>
<dbReference type="NCBIfam" id="TIGR00229">
    <property type="entry name" value="sensory_box"/>
    <property type="match status" value="1"/>
</dbReference>
<feature type="domain" description="EAL" evidence="3">
    <location>
        <begin position="542"/>
        <end position="793"/>
    </location>
</feature>
<dbReference type="InterPro" id="IPR001633">
    <property type="entry name" value="EAL_dom"/>
</dbReference>
<protein>
    <recommendedName>
        <fullName evidence="8">Bifunctional diguanylate cyclase/phosphodiesterase</fullName>
    </recommendedName>
</protein>
<keyword evidence="1" id="KW-0472">Membrane</keyword>
<dbReference type="Pfam" id="PF00990">
    <property type="entry name" value="GGDEF"/>
    <property type="match status" value="1"/>
</dbReference>
<dbReference type="PANTHER" id="PTHR44757:SF2">
    <property type="entry name" value="BIOFILM ARCHITECTURE MAINTENANCE PROTEIN MBAA"/>
    <property type="match status" value="1"/>
</dbReference>
<dbReference type="SMART" id="SM00052">
    <property type="entry name" value="EAL"/>
    <property type="match status" value="1"/>
</dbReference>
<dbReference type="Gene3D" id="3.30.450.20">
    <property type="entry name" value="PAS domain"/>
    <property type="match status" value="1"/>
</dbReference>
<dbReference type="InterPro" id="IPR005330">
    <property type="entry name" value="MHYT_dom"/>
</dbReference>
<dbReference type="PANTHER" id="PTHR44757">
    <property type="entry name" value="DIGUANYLATE CYCLASE DGCP"/>
    <property type="match status" value="1"/>
</dbReference>
<feature type="transmembrane region" description="Helical" evidence="1">
    <location>
        <begin position="78"/>
        <end position="102"/>
    </location>
</feature>
<feature type="domain" description="PAS" evidence="2">
    <location>
        <begin position="248"/>
        <end position="299"/>
    </location>
</feature>
<evidence type="ECO:0000259" key="4">
    <source>
        <dbReference type="PROSITE" id="PS50887"/>
    </source>
</evidence>
<dbReference type="CDD" id="cd00130">
    <property type="entry name" value="PAS"/>
    <property type="match status" value="1"/>
</dbReference>
<dbReference type="SUPFAM" id="SSF55073">
    <property type="entry name" value="Nucleotide cyclase"/>
    <property type="match status" value="1"/>
</dbReference>
<dbReference type="InterPro" id="IPR013656">
    <property type="entry name" value="PAS_4"/>
</dbReference>
<evidence type="ECO:0000313" key="7">
    <source>
        <dbReference type="Proteomes" id="UP000239724"/>
    </source>
</evidence>
<accession>A0A2S6MZJ6</accession>
<keyword evidence="1" id="KW-1133">Transmembrane helix</keyword>
<gene>
    <name evidence="6" type="ORF">CCS01_26695</name>
</gene>
<dbReference type="InterPro" id="IPR052155">
    <property type="entry name" value="Biofilm_reg_signaling"/>
</dbReference>
<dbReference type="Proteomes" id="UP000239724">
    <property type="component" value="Unassembled WGS sequence"/>
</dbReference>
<dbReference type="Gene3D" id="3.30.70.270">
    <property type="match status" value="1"/>
</dbReference>
<evidence type="ECO:0000259" key="5">
    <source>
        <dbReference type="PROSITE" id="PS50924"/>
    </source>
</evidence>
<proteinExistence type="predicted"/>
<name>A0A2S6MZJ6_RHOGL</name>
<dbReference type="SUPFAM" id="SSF55785">
    <property type="entry name" value="PYP-like sensor domain (PAS domain)"/>
    <property type="match status" value="1"/>
</dbReference>
<dbReference type="PROSITE" id="PS50924">
    <property type="entry name" value="MHYT"/>
    <property type="match status" value="1"/>
</dbReference>
<evidence type="ECO:0008006" key="8">
    <source>
        <dbReference type="Google" id="ProtNLM"/>
    </source>
</evidence>
<dbReference type="EMBL" id="NHRY01000254">
    <property type="protein sequence ID" value="PPQ27779.1"/>
    <property type="molecule type" value="Genomic_DNA"/>
</dbReference>
<dbReference type="AlphaFoldDB" id="A0A2S6MZJ6"/>
<dbReference type="SUPFAM" id="SSF141868">
    <property type="entry name" value="EAL domain-like"/>
    <property type="match status" value="1"/>
</dbReference>
<dbReference type="NCBIfam" id="TIGR00254">
    <property type="entry name" value="GGDEF"/>
    <property type="match status" value="1"/>
</dbReference>
<feature type="transmembrane region" description="Helical" evidence="1">
    <location>
        <begin position="147"/>
        <end position="167"/>
    </location>
</feature>
<dbReference type="InterPro" id="IPR029787">
    <property type="entry name" value="Nucleotide_cyclase"/>
</dbReference>
<feature type="domain" description="MHYT" evidence="5">
    <location>
        <begin position="12"/>
        <end position="200"/>
    </location>
</feature>
<dbReference type="SMART" id="SM00091">
    <property type="entry name" value="PAS"/>
    <property type="match status" value="1"/>
</dbReference>
<keyword evidence="1" id="KW-0812">Transmembrane</keyword>
<feature type="transmembrane region" description="Helical" evidence="1">
    <location>
        <begin position="219"/>
        <end position="238"/>
    </location>
</feature>
<organism evidence="6 7">
    <name type="scientific">Rhodopila globiformis</name>
    <name type="common">Rhodopseudomonas globiformis</name>
    <dbReference type="NCBI Taxonomy" id="1071"/>
    <lineage>
        <taxon>Bacteria</taxon>
        <taxon>Pseudomonadati</taxon>
        <taxon>Pseudomonadota</taxon>
        <taxon>Alphaproteobacteria</taxon>
        <taxon>Acetobacterales</taxon>
        <taxon>Acetobacteraceae</taxon>
        <taxon>Rhodopila</taxon>
    </lineage>
</organism>
<dbReference type="InterPro" id="IPR043128">
    <property type="entry name" value="Rev_trsase/Diguanyl_cyclase"/>
</dbReference>
<dbReference type="Gene3D" id="3.20.20.450">
    <property type="entry name" value="EAL domain"/>
    <property type="match status" value="1"/>
</dbReference>
<feature type="transmembrane region" description="Helical" evidence="1">
    <location>
        <begin position="179"/>
        <end position="199"/>
    </location>
</feature>
<feature type="transmembrane region" description="Helical" evidence="1">
    <location>
        <begin position="50"/>
        <end position="72"/>
    </location>
</feature>
<dbReference type="Pfam" id="PF08448">
    <property type="entry name" value="PAS_4"/>
    <property type="match status" value="1"/>
</dbReference>
<feature type="domain" description="GGDEF" evidence="4">
    <location>
        <begin position="401"/>
        <end position="533"/>
    </location>
</feature>
<dbReference type="InterPro" id="IPR000160">
    <property type="entry name" value="GGDEF_dom"/>
</dbReference>
<evidence type="ECO:0000259" key="3">
    <source>
        <dbReference type="PROSITE" id="PS50883"/>
    </source>
</evidence>
<dbReference type="PROSITE" id="PS50112">
    <property type="entry name" value="PAS"/>
    <property type="match status" value="1"/>
</dbReference>
<feature type="transmembrane region" description="Helical" evidence="1">
    <location>
        <begin position="114"/>
        <end position="135"/>
    </location>
</feature>
<dbReference type="InterPro" id="IPR035965">
    <property type="entry name" value="PAS-like_dom_sf"/>
</dbReference>
<feature type="transmembrane region" description="Helical" evidence="1">
    <location>
        <begin position="16"/>
        <end position="38"/>
    </location>
</feature>
<dbReference type="Pfam" id="PF03707">
    <property type="entry name" value="MHYT"/>
    <property type="match status" value="2"/>
</dbReference>
<dbReference type="GO" id="GO:0016020">
    <property type="term" value="C:membrane"/>
    <property type="evidence" value="ECO:0007669"/>
    <property type="project" value="UniProtKB-UniRule"/>
</dbReference>
<comment type="caution">
    <text evidence="6">The sequence shown here is derived from an EMBL/GenBank/DDBJ whole genome shotgun (WGS) entry which is preliminary data.</text>
</comment>
<dbReference type="CDD" id="cd01948">
    <property type="entry name" value="EAL"/>
    <property type="match status" value="1"/>
</dbReference>
<dbReference type="SMART" id="SM00267">
    <property type="entry name" value="GGDEF"/>
    <property type="match status" value="1"/>
</dbReference>
<dbReference type="InterPro" id="IPR035919">
    <property type="entry name" value="EAL_sf"/>
</dbReference>
<dbReference type="RefSeq" id="WP_104521869.1">
    <property type="nucleotide sequence ID" value="NZ_NHRY01000254.1"/>
</dbReference>
<dbReference type="PROSITE" id="PS50887">
    <property type="entry name" value="GGDEF"/>
    <property type="match status" value="1"/>
</dbReference>
<dbReference type="OrthoDB" id="9793210at2"/>
<sequence>MLTVFGCIVQQHDLRLVALAGCICILATGTTTNLLALLQGSKARFPWAGLMTTSIVFGCGVWALHFVAMLAYMPGMPVAYSVGATLLSIVLAAAGTFVALVAWTYCPAAVGGPVLGGILLGFAISGMHYCGVLAMRVPGTLRLDTKGVLESIVIGIVFATLAFARAGRLNSIRRRVETTIWLALSICGVHFTGMAALHIDLGLAPDMAGTFFGSDALGVTVGIVSFAILTMSLFATILEQSLSRRGMAELQRMRRLGNISREVLVIHRDGVIVQVNAAGERMFGRREASLIGRDIRELIPEKHRCAVLRVNAQCDAAADHADIELARADGSAVSMEVSAYRVDYEGKPAVAMVLRDLTAQKRDAERIRHLVLHDALTGLPNRFLLQERLTHMVAATANAAQPMALLHLGLRKFKQVNDAYGYEAGDALLVRVAGRLKAALRPSDLLARLAGDEFLMVALIGQPDEAASLGRRIGAILAEPFRIDGHRIDLDSAIGVALYPGDAGSAEALMQAANLALSRARNGGRNACCFFEPAWDEQFRRRHELAQDLRRAIAHEGQLRLLYQPLVSCETGEIEGFEALIRWRHPGRGEICPATFIPVANETGLIVELGEWVLETACRAAASWDKPLRVAVNISPIQFRHVDLVNLVSRCLGRHGLPASRLEVEVTEDVMIQDTGQARDVFRRLREVGVGIALDDFGTGYSGLSYLQAMTFDKLKIDRSFVARLGETADALMIVRAIIGLGHNLGLSIIAEGVETVEQLEILKGLGCDQVQGYLLGRPMQLDGSLELVSMRARSIIGGKGHEGIRGVSVAERALPVAGTQSGGD</sequence>
<dbReference type="Pfam" id="PF00563">
    <property type="entry name" value="EAL"/>
    <property type="match status" value="1"/>
</dbReference>
<evidence type="ECO:0000313" key="6">
    <source>
        <dbReference type="EMBL" id="PPQ27779.1"/>
    </source>
</evidence>
<dbReference type="CDD" id="cd01949">
    <property type="entry name" value="GGDEF"/>
    <property type="match status" value="1"/>
</dbReference>
<reference evidence="6 7" key="1">
    <citation type="journal article" date="2018" name="Arch. Microbiol.">
        <title>New insights into the metabolic potential of the phototrophic purple bacterium Rhodopila globiformis DSM 161(T) from its draft genome sequence and evidence for a vanadium-dependent nitrogenase.</title>
        <authorList>
            <person name="Imhoff J.F."/>
            <person name="Rahn T."/>
            <person name="Kunzel S."/>
            <person name="Neulinger S.C."/>
        </authorList>
    </citation>
    <scope>NUCLEOTIDE SEQUENCE [LARGE SCALE GENOMIC DNA]</scope>
    <source>
        <strain evidence="6 7">DSM 161</strain>
    </source>
</reference>
<dbReference type="PROSITE" id="PS50883">
    <property type="entry name" value="EAL"/>
    <property type="match status" value="1"/>
</dbReference>